<organism evidence="1 2">
    <name type="scientific">Batrachochytrium salamandrivorans</name>
    <dbReference type="NCBI Taxonomy" id="1357716"/>
    <lineage>
        <taxon>Eukaryota</taxon>
        <taxon>Fungi</taxon>
        <taxon>Fungi incertae sedis</taxon>
        <taxon>Chytridiomycota</taxon>
        <taxon>Chytridiomycota incertae sedis</taxon>
        <taxon>Chytridiomycetes</taxon>
        <taxon>Rhizophydiales</taxon>
        <taxon>Rhizophydiales incertae sedis</taxon>
        <taxon>Batrachochytrium</taxon>
    </lineage>
</organism>
<evidence type="ECO:0000313" key="2">
    <source>
        <dbReference type="Proteomes" id="UP001648503"/>
    </source>
</evidence>
<dbReference type="Proteomes" id="UP001648503">
    <property type="component" value="Unassembled WGS sequence"/>
</dbReference>
<proteinExistence type="predicted"/>
<dbReference type="EMBL" id="JAFCIX010000116">
    <property type="protein sequence ID" value="KAH6598160.1"/>
    <property type="molecule type" value="Genomic_DNA"/>
</dbReference>
<evidence type="ECO:0000313" key="1">
    <source>
        <dbReference type="EMBL" id="KAH6598160.1"/>
    </source>
</evidence>
<accession>A0ABQ8FH24</accession>
<sequence>MAVSVLRFHSWQSQSALRHLRSIPTRIYGHLRVHGNLIKLKLKAELERLTVEYEKEEEIFSSIKIDVKIKRQNAWTLKNQADLIAAELKEAGLNSHARLELEGKHRAYKAEWTDLNVEYEDQQFPRYSKAKQSVMMQRQH</sequence>
<comment type="caution">
    <text evidence="1">The sequence shown here is derived from an EMBL/GenBank/DDBJ whole genome shotgun (WGS) entry which is preliminary data.</text>
</comment>
<name>A0ABQ8FH24_9FUNG</name>
<keyword evidence="2" id="KW-1185">Reference proteome</keyword>
<gene>
    <name evidence="1" type="ORF">BASA50_004041</name>
</gene>
<reference evidence="1 2" key="1">
    <citation type="submission" date="2021-02" db="EMBL/GenBank/DDBJ databases">
        <title>Variation within the Batrachochytrium salamandrivorans European outbreak.</title>
        <authorList>
            <person name="Kelly M."/>
            <person name="Pasmans F."/>
            <person name="Shea T.P."/>
            <person name="Munoz J.F."/>
            <person name="Carranza S."/>
            <person name="Cuomo C.A."/>
            <person name="Martel A."/>
        </authorList>
    </citation>
    <scope>NUCLEOTIDE SEQUENCE [LARGE SCALE GENOMIC DNA]</scope>
    <source>
        <strain evidence="1 2">AMFP18/2</strain>
    </source>
</reference>
<protein>
    <submittedName>
        <fullName evidence="1">Uncharacterized protein</fullName>
    </submittedName>
</protein>